<name>A0A517L9F5_9PEZI</name>
<feature type="chain" id="PRO_5021827891" evidence="2">
    <location>
        <begin position="19"/>
        <end position="220"/>
    </location>
</feature>
<organism evidence="3 4">
    <name type="scientific">Venturia effusa</name>
    <dbReference type="NCBI Taxonomy" id="50376"/>
    <lineage>
        <taxon>Eukaryota</taxon>
        <taxon>Fungi</taxon>
        <taxon>Dikarya</taxon>
        <taxon>Ascomycota</taxon>
        <taxon>Pezizomycotina</taxon>
        <taxon>Dothideomycetes</taxon>
        <taxon>Pleosporomycetidae</taxon>
        <taxon>Venturiales</taxon>
        <taxon>Venturiaceae</taxon>
        <taxon>Venturia</taxon>
    </lineage>
</organism>
<feature type="region of interest" description="Disordered" evidence="1">
    <location>
        <begin position="27"/>
        <end position="80"/>
    </location>
</feature>
<evidence type="ECO:0000313" key="4">
    <source>
        <dbReference type="Proteomes" id="UP000316270"/>
    </source>
</evidence>
<sequence>MFHQNFFLISTVVASVSAVPAPTAQFGTAAKGPNWTTPPPAAPAGGFSFWTPPAGQPRPNNAPYPNQPYSNQVLPYPNQALPYPNQALPYPNQALPYPNQALPYPNQALPYPNQALPYPNQALPYPNQPPFPSQPAPVPLPAKGQNGKSKPYIENDASGFTVNGPLGTYHKGPDGTYIKGGLGTIDAQKGAPATIQGALGTLTTGAGGVKYDPFSRKGGK</sequence>
<protein>
    <submittedName>
        <fullName evidence="3">Uncharacterized protein</fullName>
    </submittedName>
</protein>
<evidence type="ECO:0000256" key="1">
    <source>
        <dbReference type="SAM" id="MobiDB-lite"/>
    </source>
</evidence>
<feature type="signal peptide" evidence="2">
    <location>
        <begin position="1"/>
        <end position="18"/>
    </location>
</feature>
<proteinExistence type="predicted"/>
<dbReference type="EMBL" id="CP042191">
    <property type="protein sequence ID" value="QDS72255.1"/>
    <property type="molecule type" value="Genomic_DNA"/>
</dbReference>
<evidence type="ECO:0000313" key="3">
    <source>
        <dbReference type="EMBL" id="QDS72255.1"/>
    </source>
</evidence>
<accession>A0A517L9F5</accession>
<keyword evidence="2" id="KW-0732">Signal</keyword>
<reference evidence="3 4" key="1">
    <citation type="submission" date="2019-07" db="EMBL/GenBank/DDBJ databases">
        <title>Finished genome of Venturia effusa.</title>
        <authorList>
            <person name="Young C.A."/>
            <person name="Cox M.P."/>
            <person name="Ganley A.R.D."/>
            <person name="David W.J."/>
        </authorList>
    </citation>
    <scope>NUCLEOTIDE SEQUENCE [LARGE SCALE GENOMIC DNA]</scope>
    <source>
        <strain evidence="4">albino</strain>
    </source>
</reference>
<gene>
    <name evidence="3" type="ORF">FKW77_005953</name>
</gene>
<dbReference type="STRING" id="50376.A0A517L9F5"/>
<evidence type="ECO:0000256" key="2">
    <source>
        <dbReference type="SAM" id="SignalP"/>
    </source>
</evidence>
<feature type="region of interest" description="Disordered" evidence="1">
    <location>
        <begin position="99"/>
        <end position="154"/>
    </location>
</feature>
<dbReference type="OrthoDB" id="3944032at2759"/>
<feature type="compositionally biased region" description="Pro residues" evidence="1">
    <location>
        <begin position="126"/>
        <end position="140"/>
    </location>
</feature>
<dbReference type="AlphaFoldDB" id="A0A517L9F5"/>
<dbReference type="Proteomes" id="UP000316270">
    <property type="component" value="Chromosome 7"/>
</dbReference>
<keyword evidence="4" id="KW-1185">Reference proteome</keyword>
<feature type="compositionally biased region" description="Pro residues" evidence="1">
    <location>
        <begin position="54"/>
        <end position="66"/>
    </location>
</feature>